<keyword evidence="2" id="KW-1185">Reference proteome</keyword>
<dbReference type="AlphaFoldDB" id="A0A8H4UKR9"/>
<proteinExistence type="predicted"/>
<reference evidence="1" key="1">
    <citation type="journal article" date="2020" name="BMC Genomics">
        <title>Correction to: Identification and distribution of gene clusters required for synthesis of sphingolipid metabolism inhibitors in diverse species of the filamentous fungus Fusarium.</title>
        <authorList>
            <person name="Kim H.S."/>
            <person name="Lohmar J.M."/>
            <person name="Busman M."/>
            <person name="Brown D.W."/>
            <person name="Naumann T.A."/>
            <person name="Divon H.H."/>
            <person name="Lysoe E."/>
            <person name="Uhlig S."/>
            <person name="Proctor R.H."/>
        </authorList>
    </citation>
    <scope>NUCLEOTIDE SEQUENCE</scope>
    <source>
        <strain evidence="1">NRRL 22465</strain>
    </source>
</reference>
<name>A0A8H4UKR9_9HYPO</name>
<accession>A0A8H4UKR9</accession>
<comment type="caution">
    <text evidence="1">The sequence shown here is derived from an EMBL/GenBank/DDBJ whole genome shotgun (WGS) entry which is preliminary data.</text>
</comment>
<reference evidence="1" key="2">
    <citation type="submission" date="2020-05" db="EMBL/GenBank/DDBJ databases">
        <authorList>
            <person name="Kim H.-S."/>
            <person name="Proctor R.H."/>
            <person name="Brown D.W."/>
        </authorList>
    </citation>
    <scope>NUCLEOTIDE SEQUENCE</scope>
    <source>
        <strain evidence="1">NRRL 22465</strain>
    </source>
</reference>
<evidence type="ECO:0000313" key="2">
    <source>
        <dbReference type="Proteomes" id="UP000635477"/>
    </source>
</evidence>
<protein>
    <submittedName>
        <fullName evidence="1">Uncharacterized protein</fullName>
    </submittedName>
</protein>
<evidence type="ECO:0000313" key="1">
    <source>
        <dbReference type="EMBL" id="KAF4978339.1"/>
    </source>
</evidence>
<sequence>MASDAHGRIHILEDRAPGGLHRQLTLCVEIKQCGLCRFSISQQLKTKIVAITPDGRHSTPFQLKWRPSAPDHRDRELKVSFKACAYRFCGHSSGKATACHAECAEIASRFELTLANFLPVTHCSYQPLALESTRRRKSIELLLQQALGKKFGRLSTELWSMVTADEDLVRCYAIAEIPVNRQQTVYTINPSAAVWSTYVSIDGIEYVSSLSNRPSAGGRLVWDDSPLSDHILYMSEDCLGIRQIIKDPKAAHPTDNLGYSAWWRTFPATSELLSFKTDRFKVRETSCPALYPQAFWPFPMTPTKLYAFDLYYADWGYGETKARMTPFDLNEPGTTGYSACWVNDELVSLYAHKERCGNKRNEEMLNKGQAQYHEMEGYKWTHHPLNPGESIEQVWVRGADKHNLLTPQPFGNYQRPTYSWVSTPWGAATYKRPSDLAMALTTNRGRTLIAGSFPKPSSPGSLTRRLPSPRWSCVAKASNASLIRIYFSPSTHGIPLIAAPMIDGNSVDPAPMQVSLCPPPAHNRNDKIYYSSASLKDVVDIIVCSRGPAESIKVPQVTGILFRYANGDQASVGYFRLGQADPPIAVNESSYLSGAGLSPG</sequence>
<dbReference type="Proteomes" id="UP000635477">
    <property type="component" value="Unassembled WGS sequence"/>
</dbReference>
<organism evidence="1 2">
    <name type="scientific">Fusarium zealandicum</name>
    <dbReference type="NCBI Taxonomy" id="1053134"/>
    <lineage>
        <taxon>Eukaryota</taxon>
        <taxon>Fungi</taxon>
        <taxon>Dikarya</taxon>
        <taxon>Ascomycota</taxon>
        <taxon>Pezizomycotina</taxon>
        <taxon>Sordariomycetes</taxon>
        <taxon>Hypocreomycetidae</taxon>
        <taxon>Hypocreales</taxon>
        <taxon>Nectriaceae</taxon>
        <taxon>Fusarium</taxon>
        <taxon>Fusarium staphyleae species complex</taxon>
    </lineage>
</organism>
<dbReference type="OrthoDB" id="5153231at2759"/>
<gene>
    <name evidence="1" type="ORF">FZEAL_5261</name>
</gene>
<dbReference type="EMBL" id="JABEYC010000379">
    <property type="protein sequence ID" value="KAF4978339.1"/>
    <property type="molecule type" value="Genomic_DNA"/>
</dbReference>